<dbReference type="EMBL" id="JAHRHJ020000009">
    <property type="protein sequence ID" value="KAH9302186.1"/>
    <property type="molecule type" value="Genomic_DNA"/>
</dbReference>
<dbReference type="GO" id="GO:0008270">
    <property type="term" value="F:zinc ion binding"/>
    <property type="evidence" value="ECO:0007669"/>
    <property type="project" value="UniProtKB-KW"/>
</dbReference>
<dbReference type="AlphaFoldDB" id="A0AA38FHN6"/>
<keyword evidence="2" id="KW-0175">Coiled coil</keyword>
<name>A0AA38FHN6_TAXCH</name>
<keyword evidence="1" id="KW-0479">Metal-binding</keyword>
<dbReference type="InterPro" id="IPR013083">
    <property type="entry name" value="Znf_RING/FYVE/PHD"/>
</dbReference>
<dbReference type="GO" id="GO:0005634">
    <property type="term" value="C:nucleus"/>
    <property type="evidence" value="ECO:0007669"/>
    <property type="project" value="InterPro"/>
</dbReference>
<dbReference type="PROSITE" id="PS50089">
    <property type="entry name" value="ZF_RING_2"/>
    <property type="match status" value="1"/>
</dbReference>
<feature type="compositionally biased region" description="Basic and acidic residues" evidence="3">
    <location>
        <begin position="22"/>
        <end position="40"/>
    </location>
</feature>
<feature type="coiled-coil region" evidence="2">
    <location>
        <begin position="87"/>
        <end position="219"/>
    </location>
</feature>
<dbReference type="InterPro" id="IPR001841">
    <property type="entry name" value="Znf_RING"/>
</dbReference>
<evidence type="ECO:0000259" key="4">
    <source>
        <dbReference type="PROSITE" id="PS50089"/>
    </source>
</evidence>
<dbReference type="Proteomes" id="UP000824469">
    <property type="component" value="Unassembled WGS sequence"/>
</dbReference>
<dbReference type="PANTHER" id="PTHR16047">
    <property type="entry name" value="RFWD3 PROTEIN"/>
    <property type="match status" value="1"/>
</dbReference>
<dbReference type="SUPFAM" id="SSF57850">
    <property type="entry name" value="RING/U-box"/>
    <property type="match status" value="1"/>
</dbReference>
<dbReference type="GO" id="GO:0016567">
    <property type="term" value="P:protein ubiquitination"/>
    <property type="evidence" value="ECO:0007669"/>
    <property type="project" value="InterPro"/>
</dbReference>
<gene>
    <name evidence="5" type="ORF">KI387_013769</name>
</gene>
<organism evidence="5 6">
    <name type="scientific">Taxus chinensis</name>
    <name type="common">Chinese yew</name>
    <name type="synonym">Taxus wallichiana var. chinensis</name>
    <dbReference type="NCBI Taxonomy" id="29808"/>
    <lineage>
        <taxon>Eukaryota</taxon>
        <taxon>Viridiplantae</taxon>
        <taxon>Streptophyta</taxon>
        <taxon>Embryophyta</taxon>
        <taxon>Tracheophyta</taxon>
        <taxon>Spermatophyta</taxon>
        <taxon>Pinopsida</taxon>
        <taxon>Pinidae</taxon>
        <taxon>Conifers II</taxon>
        <taxon>Cupressales</taxon>
        <taxon>Taxaceae</taxon>
        <taxon>Taxus</taxon>
    </lineage>
</organism>
<evidence type="ECO:0000313" key="6">
    <source>
        <dbReference type="Proteomes" id="UP000824469"/>
    </source>
</evidence>
<comment type="caution">
    <text evidence="5">The sequence shown here is derived from an EMBL/GenBank/DDBJ whole genome shotgun (WGS) entry which is preliminary data.</text>
</comment>
<evidence type="ECO:0000256" key="1">
    <source>
        <dbReference type="PROSITE-ProRule" id="PRU00175"/>
    </source>
</evidence>
<sequence length="331" mass="38338">MGSSGDSSIYAVNGRVREIPGEVEILSKPHRTIEKQDKLQMRGHSPNSKKRKSGEPKKCWKKKPKFSRRKKTKFEAPKPVSGQCMEVQAIESSLKAALESLQQYKKRDLDFQLIKEQLVESKAEIKQLTDNQNNLADETKKTIKWYTEKYELLKKLQKQLPEMKQRLTQEKQQITKEKDEISDNFKNTQQVLEQKSDQLTELQTQFAGLKAELEHMAEEKGQIWKELEEARHVLQRKERDYHTFIDIDDSLNCSICMEPWTQSGEHNICSLACGHFFGRSCITKWIKEICASSSKCPQCLESASLRDIRSHYLQQISVADGKIQQVDCSSR</sequence>
<dbReference type="Pfam" id="PF13639">
    <property type="entry name" value="zf-RING_2"/>
    <property type="match status" value="1"/>
</dbReference>
<keyword evidence="6" id="KW-1185">Reference proteome</keyword>
<evidence type="ECO:0000256" key="2">
    <source>
        <dbReference type="SAM" id="Coils"/>
    </source>
</evidence>
<dbReference type="PANTHER" id="PTHR16047:SF7">
    <property type="entry name" value="E3 UBIQUITIN-PROTEIN LIGASE RFWD3"/>
    <property type="match status" value="1"/>
</dbReference>
<dbReference type="GO" id="GO:0036297">
    <property type="term" value="P:interstrand cross-link repair"/>
    <property type="evidence" value="ECO:0007669"/>
    <property type="project" value="InterPro"/>
</dbReference>
<feature type="compositionally biased region" description="Basic residues" evidence="3">
    <location>
        <begin position="59"/>
        <end position="72"/>
    </location>
</feature>
<evidence type="ECO:0000313" key="5">
    <source>
        <dbReference type="EMBL" id="KAH9302186.1"/>
    </source>
</evidence>
<feature type="region of interest" description="Disordered" evidence="3">
    <location>
        <begin position="22"/>
        <end position="78"/>
    </location>
</feature>
<dbReference type="SMART" id="SM00184">
    <property type="entry name" value="RING"/>
    <property type="match status" value="1"/>
</dbReference>
<dbReference type="InterPro" id="IPR037381">
    <property type="entry name" value="RFWD3"/>
</dbReference>
<feature type="domain" description="RING-type" evidence="4">
    <location>
        <begin position="253"/>
        <end position="299"/>
    </location>
</feature>
<dbReference type="Gene3D" id="3.30.40.10">
    <property type="entry name" value="Zinc/RING finger domain, C3HC4 (zinc finger)"/>
    <property type="match status" value="1"/>
</dbReference>
<accession>A0AA38FHN6</accession>
<reference evidence="5 6" key="1">
    <citation type="journal article" date="2021" name="Nat. Plants">
        <title>The Taxus genome provides insights into paclitaxel biosynthesis.</title>
        <authorList>
            <person name="Xiong X."/>
            <person name="Gou J."/>
            <person name="Liao Q."/>
            <person name="Li Y."/>
            <person name="Zhou Q."/>
            <person name="Bi G."/>
            <person name="Li C."/>
            <person name="Du R."/>
            <person name="Wang X."/>
            <person name="Sun T."/>
            <person name="Guo L."/>
            <person name="Liang H."/>
            <person name="Lu P."/>
            <person name="Wu Y."/>
            <person name="Zhang Z."/>
            <person name="Ro D.K."/>
            <person name="Shang Y."/>
            <person name="Huang S."/>
            <person name="Yan J."/>
        </authorList>
    </citation>
    <scope>NUCLEOTIDE SEQUENCE [LARGE SCALE GENOMIC DNA]</scope>
    <source>
        <strain evidence="5">Ta-2019</strain>
    </source>
</reference>
<proteinExistence type="predicted"/>
<protein>
    <recommendedName>
        <fullName evidence="4">RING-type domain-containing protein</fullName>
    </recommendedName>
</protein>
<dbReference type="GO" id="GO:0004842">
    <property type="term" value="F:ubiquitin-protein transferase activity"/>
    <property type="evidence" value="ECO:0007669"/>
    <property type="project" value="InterPro"/>
</dbReference>
<dbReference type="CDD" id="cd16450">
    <property type="entry name" value="mRING-C3HGC3_RFWD3"/>
    <property type="match status" value="1"/>
</dbReference>
<keyword evidence="1" id="KW-0862">Zinc</keyword>
<keyword evidence="1" id="KW-0863">Zinc-finger</keyword>
<evidence type="ECO:0000256" key="3">
    <source>
        <dbReference type="SAM" id="MobiDB-lite"/>
    </source>
</evidence>